<feature type="compositionally biased region" description="Acidic residues" evidence="1">
    <location>
        <begin position="133"/>
        <end position="145"/>
    </location>
</feature>
<dbReference type="OrthoDB" id="10069349at2759"/>
<dbReference type="OMA" id="CIMRIDE"/>
<dbReference type="SUPFAM" id="SSF54495">
    <property type="entry name" value="UBC-like"/>
    <property type="match status" value="1"/>
</dbReference>
<dbReference type="eggNOG" id="KOG0417">
    <property type="taxonomic scope" value="Eukaryota"/>
</dbReference>
<evidence type="ECO:0000256" key="1">
    <source>
        <dbReference type="SAM" id="MobiDB-lite"/>
    </source>
</evidence>
<proteinExistence type="predicted"/>
<dbReference type="HOGENOM" id="CLU_835680_0_0_1"/>
<dbReference type="InterPro" id="IPR016135">
    <property type="entry name" value="UBQ-conjugating_enzyme/RWD"/>
</dbReference>
<dbReference type="STRING" id="31234.E3MFH9"/>
<protein>
    <submittedName>
        <fullName evidence="3">CRE-UEV-3 protein</fullName>
    </submittedName>
</protein>
<dbReference type="Proteomes" id="UP000008281">
    <property type="component" value="Unassembled WGS sequence"/>
</dbReference>
<dbReference type="PROSITE" id="PS50127">
    <property type="entry name" value="UBC_2"/>
    <property type="match status" value="1"/>
</dbReference>
<dbReference type="InParanoid" id="E3MFH9"/>
<sequence>MSDNPSTSGPPPIQPTSSRTVRRRRPTALPADDAPRNEVRILRPSEVPQREPMPEYKPIEFNRIIVPKDVPIERLIDYHNSDNTRNIVIPTFVSSEELRVEAEKTNETISFRSTNFVDPDIIWKEICKEQEKVEEEDSKDSDVEVYESGSESDQKSEIEAIVDDDEGVAEEMLDVRQEFIQKSMKLVGGTYGLFTTRLEKNEIGNTIYTVFQGPKGTPYEGGTYFLRINFGLHPDFFYVIPIIRFVTMMFHPSISKYGQYDVRNLMETTWNKHSTLIHLYRWLESEMVNLKDNMARKTVTELDEMSQPNIAHLAAGDWATFERLAIAMTKKMAGGSLTDSITAPTKTSGKCLLGGTAWDLLGEDEIDVVG</sequence>
<reference evidence="3" key="1">
    <citation type="submission" date="2007-07" db="EMBL/GenBank/DDBJ databases">
        <title>PCAP assembly of the Caenorhabditis remanei genome.</title>
        <authorList>
            <consortium name="The Caenorhabditis remanei Sequencing Consortium"/>
            <person name="Wilson R.K."/>
        </authorList>
    </citation>
    <scope>NUCLEOTIDE SEQUENCE [LARGE SCALE GENOMIC DNA]</scope>
    <source>
        <strain evidence="3">PB4641</strain>
    </source>
</reference>
<feature type="domain" description="UBC core" evidence="2">
    <location>
        <begin position="174"/>
        <end position="334"/>
    </location>
</feature>
<dbReference type="FunCoup" id="E3MFH9">
    <property type="interactions" value="1796"/>
</dbReference>
<evidence type="ECO:0000313" key="3">
    <source>
        <dbReference type="EMBL" id="EFP01059.1"/>
    </source>
</evidence>
<feature type="region of interest" description="Disordered" evidence="1">
    <location>
        <begin position="133"/>
        <end position="155"/>
    </location>
</feature>
<feature type="compositionally biased region" description="Basic and acidic residues" evidence="1">
    <location>
        <begin position="33"/>
        <end position="53"/>
    </location>
</feature>
<gene>
    <name evidence="3" type="primary">Cre-uev-3</name>
    <name evidence="3" type="ORF">CRE_20707</name>
</gene>
<dbReference type="CDD" id="cd00195">
    <property type="entry name" value="UBCc_UEV"/>
    <property type="match status" value="1"/>
</dbReference>
<evidence type="ECO:0000259" key="2">
    <source>
        <dbReference type="PROSITE" id="PS50127"/>
    </source>
</evidence>
<organism evidence="4">
    <name type="scientific">Caenorhabditis remanei</name>
    <name type="common">Caenorhabditis vulgaris</name>
    <dbReference type="NCBI Taxonomy" id="31234"/>
    <lineage>
        <taxon>Eukaryota</taxon>
        <taxon>Metazoa</taxon>
        <taxon>Ecdysozoa</taxon>
        <taxon>Nematoda</taxon>
        <taxon>Chromadorea</taxon>
        <taxon>Rhabditida</taxon>
        <taxon>Rhabditina</taxon>
        <taxon>Rhabditomorpha</taxon>
        <taxon>Rhabditoidea</taxon>
        <taxon>Rhabditidae</taxon>
        <taxon>Peloderinae</taxon>
        <taxon>Caenorhabditis</taxon>
    </lineage>
</organism>
<dbReference type="Gene3D" id="3.10.110.10">
    <property type="entry name" value="Ubiquitin Conjugating Enzyme"/>
    <property type="match status" value="1"/>
</dbReference>
<dbReference type="InterPro" id="IPR000608">
    <property type="entry name" value="UBC"/>
</dbReference>
<evidence type="ECO:0000313" key="4">
    <source>
        <dbReference type="Proteomes" id="UP000008281"/>
    </source>
</evidence>
<accession>E3MFH9</accession>
<feature type="region of interest" description="Disordered" evidence="1">
    <location>
        <begin position="1"/>
        <end position="53"/>
    </location>
</feature>
<dbReference type="AlphaFoldDB" id="E3MFH9"/>
<keyword evidence="4" id="KW-1185">Reference proteome</keyword>
<dbReference type="EMBL" id="DS268441">
    <property type="protein sequence ID" value="EFP01059.1"/>
    <property type="molecule type" value="Genomic_DNA"/>
</dbReference>
<dbReference type="Pfam" id="PF00179">
    <property type="entry name" value="UQ_con"/>
    <property type="match status" value="1"/>
</dbReference>
<name>E3MFH9_CAERE</name>